<evidence type="ECO:0000256" key="1">
    <source>
        <dbReference type="SAM" id="MobiDB-lite"/>
    </source>
</evidence>
<keyword evidence="3" id="KW-1185">Reference proteome</keyword>
<dbReference type="EMBL" id="JARIHO010000111">
    <property type="protein sequence ID" value="KAJ7302834.1"/>
    <property type="molecule type" value="Genomic_DNA"/>
</dbReference>
<dbReference type="Proteomes" id="UP001218218">
    <property type="component" value="Unassembled WGS sequence"/>
</dbReference>
<reference evidence="2" key="1">
    <citation type="submission" date="2023-03" db="EMBL/GenBank/DDBJ databases">
        <title>Massive genome expansion in bonnet fungi (Mycena s.s.) driven by repeated elements and novel gene families across ecological guilds.</title>
        <authorList>
            <consortium name="Lawrence Berkeley National Laboratory"/>
            <person name="Harder C.B."/>
            <person name="Miyauchi S."/>
            <person name="Viragh M."/>
            <person name="Kuo A."/>
            <person name="Thoen E."/>
            <person name="Andreopoulos B."/>
            <person name="Lu D."/>
            <person name="Skrede I."/>
            <person name="Drula E."/>
            <person name="Henrissat B."/>
            <person name="Morin E."/>
            <person name="Kohler A."/>
            <person name="Barry K."/>
            <person name="LaButti K."/>
            <person name="Morin E."/>
            <person name="Salamov A."/>
            <person name="Lipzen A."/>
            <person name="Mereny Z."/>
            <person name="Hegedus B."/>
            <person name="Baldrian P."/>
            <person name="Stursova M."/>
            <person name="Weitz H."/>
            <person name="Taylor A."/>
            <person name="Grigoriev I.V."/>
            <person name="Nagy L.G."/>
            <person name="Martin F."/>
            <person name="Kauserud H."/>
        </authorList>
    </citation>
    <scope>NUCLEOTIDE SEQUENCE</scope>
    <source>
        <strain evidence="2">CBHHK002</strain>
    </source>
</reference>
<organism evidence="2 3">
    <name type="scientific">Mycena albidolilacea</name>
    <dbReference type="NCBI Taxonomy" id="1033008"/>
    <lineage>
        <taxon>Eukaryota</taxon>
        <taxon>Fungi</taxon>
        <taxon>Dikarya</taxon>
        <taxon>Basidiomycota</taxon>
        <taxon>Agaricomycotina</taxon>
        <taxon>Agaricomycetes</taxon>
        <taxon>Agaricomycetidae</taxon>
        <taxon>Agaricales</taxon>
        <taxon>Marasmiineae</taxon>
        <taxon>Mycenaceae</taxon>
        <taxon>Mycena</taxon>
    </lineage>
</organism>
<dbReference type="AlphaFoldDB" id="A0AAD7E9E4"/>
<name>A0AAD7E9E4_9AGAR</name>
<comment type="caution">
    <text evidence="2">The sequence shown here is derived from an EMBL/GenBank/DDBJ whole genome shotgun (WGS) entry which is preliminary data.</text>
</comment>
<protein>
    <submittedName>
        <fullName evidence="2">Uncharacterized protein</fullName>
    </submittedName>
</protein>
<proteinExistence type="predicted"/>
<sequence length="183" mass="20006">MDREKWQNITLSQYFLRSGGTRSAYVAVQMFKEDPTLVGMILQHNIIVSQMKAELAMSLNPLNAPRGVSGIKTKIGRPSTLFQKRSRDRCSSEVSLTGTAAERYGSALKTKLNLPLLGSKSARSISNSSQIPTPNGTTNNGGLLRYRLHILARPRRAEVGPRSQVTRCRIPGTPSATPPRGTS</sequence>
<evidence type="ECO:0000313" key="2">
    <source>
        <dbReference type="EMBL" id="KAJ7302834.1"/>
    </source>
</evidence>
<evidence type="ECO:0000313" key="3">
    <source>
        <dbReference type="Proteomes" id="UP001218218"/>
    </source>
</evidence>
<gene>
    <name evidence="2" type="ORF">DFH08DRAFT_1089635</name>
</gene>
<accession>A0AAD7E9E4</accession>
<feature type="region of interest" description="Disordered" evidence="1">
    <location>
        <begin position="155"/>
        <end position="183"/>
    </location>
</feature>